<dbReference type="UniPathway" id="UPA00299"/>
<comment type="function">
    <text evidence="2 3">Removes the phosphate from trehalose 6-phosphate to produce free trehalose.</text>
</comment>
<dbReference type="EC" id="3.1.3.12" evidence="3"/>
<evidence type="ECO:0000313" key="5">
    <source>
        <dbReference type="EMBL" id="AZZ39612.1"/>
    </source>
</evidence>
<comment type="similarity">
    <text evidence="3">Belongs to the trehalose phosphatase family.</text>
</comment>
<keyword evidence="3" id="KW-0479">Metal-binding</keyword>
<dbReference type="InterPro" id="IPR036412">
    <property type="entry name" value="HAD-like_sf"/>
</dbReference>
<dbReference type="KEGG" id="aji:C0Z10_07445"/>
<dbReference type="AlphaFoldDB" id="A0A448NWG2"/>
<dbReference type="EMBL" id="LR134473">
    <property type="protein sequence ID" value="VEI02304.1"/>
    <property type="molecule type" value="Genomic_DNA"/>
</dbReference>
<dbReference type="SUPFAM" id="SSF56784">
    <property type="entry name" value="HAD-like"/>
    <property type="match status" value="1"/>
</dbReference>
<dbReference type="PANTHER" id="PTHR43768">
    <property type="entry name" value="TREHALOSE 6-PHOSPHATE PHOSPHATASE"/>
    <property type="match status" value="1"/>
</dbReference>
<dbReference type="InterPro" id="IPR023214">
    <property type="entry name" value="HAD_sf"/>
</dbReference>
<dbReference type="NCBIfam" id="TIGR00685">
    <property type="entry name" value="T6PP"/>
    <property type="match status" value="1"/>
</dbReference>
<dbReference type="PANTHER" id="PTHR43768:SF3">
    <property type="entry name" value="TREHALOSE 6-PHOSPHATE PHOSPHATASE"/>
    <property type="match status" value="1"/>
</dbReference>
<name>A0A448NWG2_9ACTN</name>
<evidence type="ECO:0000313" key="7">
    <source>
        <dbReference type="Proteomes" id="UP000277858"/>
    </source>
</evidence>
<evidence type="ECO:0000256" key="3">
    <source>
        <dbReference type="RuleBase" id="RU361117"/>
    </source>
</evidence>
<sequence>MCDDGRVSETTNTDLDSCSPPPADGWVALTPAGRAVARAVGHDPAGTLLASDVDGTLSPIVADPTRAAVSERARRALAGLDGRVGTLAVITGRPVARAREMVDVDRRGGLDHLVMLGLYGVERYDVGTGQLQVPEPPAVMGQARHRLQEAVDRAVAADPAMAGTMVEDKGSAVVLHTRRAVEHDRALALLGPVARDLAGELGLAVEEGRDVVELKAWQTTKGDALRRLIAERMPSVLLMCGDDLGDLPAMAVVEEWIGEGRPGARVVSWSAEQPRVARSADVLCDGPEGVAAFLDEISGRITESSTM</sequence>
<reference evidence="6 7" key="2">
    <citation type="submission" date="2018-12" db="EMBL/GenBank/DDBJ databases">
        <authorList>
            <consortium name="Pathogen Informatics"/>
        </authorList>
    </citation>
    <scope>NUCLEOTIDE SEQUENCE [LARGE SCALE GENOMIC DNA]</scope>
    <source>
        <strain evidence="6 7">NCTC13652</strain>
    </source>
</reference>
<proteinExistence type="inferred from homology"/>
<protein>
    <recommendedName>
        <fullName evidence="3">Trehalose 6-phosphate phosphatase</fullName>
        <ecNumber evidence="3">3.1.3.12</ecNumber>
    </recommendedName>
</protein>
<dbReference type="Proteomes" id="UP000285875">
    <property type="component" value="Chromosome"/>
</dbReference>
<keyword evidence="3" id="KW-0460">Magnesium</keyword>
<accession>A0A448NWG2</accession>
<dbReference type="GO" id="GO:0046872">
    <property type="term" value="F:metal ion binding"/>
    <property type="evidence" value="ECO:0007669"/>
    <property type="project" value="UniProtKB-KW"/>
</dbReference>
<dbReference type="InterPro" id="IPR003337">
    <property type="entry name" value="Trehalose_PPase"/>
</dbReference>
<dbReference type="Gene3D" id="3.30.70.1020">
    <property type="entry name" value="Trehalose-6-phosphate phosphatase related protein, domain 2"/>
    <property type="match status" value="1"/>
</dbReference>
<reference evidence="8" key="1">
    <citation type="submission" date="2017-12" db="EMBL/GenBank/DDBJ databases">
        <title>Whole genome sequencing of Acidipropionibacterium jensenii strains JS279 and JS280.</title>
        <authorList>
            <person name="Deptula P."/>
            <person name="Laine P."/>
            <person name="Smolander O.-P."/>
            <person name="Paulin L."/>
            <person name="Auvinen P."/>
            <person name="Varmanen P."/>
        </authorList>
    </citation>
    <scope>NUCLEOTIDE SEQUENCE [LARGE SCALE GENOMIC DNA]</scope>
    <source>
        <strain evidence="8">JS280</strain>
    </source>
</reference>
<dbReference type="OrthoDB" id="9816160at2"/>
<dbReference type="Gene3D" id="3.40.50.1000">
    <property type="entry name" value="HAD superfamily/HAD-like"/>
    <property type="match status" value="1"/>
</dbReference>
<dbReference type="Proteomes" id="UP000277858">
    <property type="component" value="Chromosome"/>
</dbReference>
<dbReference type="EMBL" id="CP025570">
    <property type="protein sequence ID" value="AZZ39612.1"/>
    <property type="molecule type" value="Genomic_DNA"/>
</dbReference>
<keyword evidence="1 3" id="KW-0378">Hydrolase</keyword>
<evidence type="ECO:0000313" key="8">
    <source>
        <dbReference type="Proteomes" id="UP000285875"/>
    </source>
</evidence>
<dbReference type="InterPro" id="IPR044651">
    <property type="entry name" value="OTSB-like"/>
</dbReference>
<evidence type="ECO:0000256" key="2">
    <source>
        <dbReference type="ARBA" id="ARBA00024179"/>
    </source>
</evidence>
<dbReference type="STRING" id="1122997.GCA_000425285_02385"/>
<evidence type="ECO:0000313" key="6">
    <source>
        <dbReference type="EMBL" id="VEI02304.1"/>
    </source>
</evidence>
<gene>
    <name evidence="6" type="primary">otsB</name>
    <name evidence="5" type="ORF">C0Z10_07445</name>
    <name evidence="6" type="ORF">NCTC13652_00476</name>
</gene>
<evidence type="ECO:0000256" key="1">
    <source>
        <dbReference type="ARBA" id="ARBA00022801"/>
    </source>
</evidence>
<keyword evidence="7" id="KW-1185">Reference proteome</keyword>
<feature type="region of interest" description="Disordered" evidence="4">
    <location>
        <begin position="1"/>
        <end position="22"/>
    </location>
</feature>
<dbReference type="GO" id="GO:0005992">
    <property type="term" value="P:trehalose biosynthetic process"/>
    <property type="evidence" value="ECO:0007669"/>
    <property type="project" value="UniProtKB-UniPathway"/>
</dbReference>
<dbReference type="GO" id="GO:0004805">
    <property type="term" value="F:trehalose-phosphatase activity"/>
    <property type="evidence" value="ECO:0007669"/>
    <property type="project" value="UniProtKB-EC"/>
</dbReference>
<comment type="catalytic activity">
    <reaction evidence="3">
        <text>alpha,alpha-trehalose 6-phosphate + H2O = alpha,alpha-trehalose + phosphate</text>
        <dbReference type="Rhea" id="RHEA:23420"/>
        <dbReference type="ChEBI" id="CHEBI:15377"/>
        <dbReference type="ChEBI" id="CHEBI:16551"/>
        <dbReference type="ChEBI" id="CHEBI:43474"/>
        <dbReference type="ChEBI" id="CHEBI:58429"/>
        <dbReference type="EC" id="3.1.3.12"/>
    </reaction>
</comment>
<reference evidence="5" key="3">
    <citation type="journal article" date="2019" name="Microorganisms">
        <title>Red-Brown Pigmentation of Acidipropionibacterium jensenii Is Tied to Haemolytic Activity and cyl-Like Gene Cluster.</title>
        <authorList>
            <person name="Deptula P."/>
            <person name="Loivamaa I."/>
            <person name="Smolander O.P."/>
            <person name="Laine P."/>
            <person name="Roberts R.J."/>
            <person name="Piironen V."/>
            <person name="Paulin L."/>
            <person name="Savijoki K."/>
            <person name="Auvinen P."/>
            <person name="Varmanen P."/>
        </authorList>
    </citation>
    <scope>NUCLEOTIDE SEQUENCE</scope>
    <source>
        <strain evidence="5">JS280</strain>
    </source>
</reference>
<evidence type="ECO:0000256" key="4">
    <source>
        <dbReference type="SAM" id="MobiDB-lite"/>
    </source>
</evidence>
<comment type="cofactor">
    <cofactor evidence="3">
        <name>Mg(2+)</name>
        <dbReference type="ChEBI" id="CHEBI:18420"/>
    </cofactor>
</comment>
<comment type="pathway">
    <text evidence="3">Glycan biosynthesis; trehalose biosynthesis.</text>
</comment>
<organism evidence="6 7">
    <name type="scientific">Acidipropionibacterium jensenii</name>
    <dbReference type="NCBI Taxonomy" id="1749"/>
    <lineage>
        <taxon>Bacteria</taxon>
        <taxon>Bacillati</taxon>
        <taxon>Actinomycetota</taxon>
        <taxon>Actinomycetes</taxon>
        <taxon>Propionibacteriales</taxon>
        <taxon>Propionibacteriaceae</taxon>
        <taxon>Acidipropionibacterium</taxon>
    </lineage>
</organism>
<dbReference type="Pfam" id="PF02358">
    <property type="entry name" value="Trehalose_PPase"/>
    <property type="match status" value="1"/>
</dbReference>